<protein>
    <submittedName>
        <fullName evidence="3">Uncharacterized protein</fullName>
    </submittedName>
</protein>
<comment type="caution">
    <text evidence="3">The sequence shown here is derived from an EMBL/GenBank/DDBJ whole genome shotgun (WGS) entry which is preliminary data.</text>
</comment>
<keyword evidence="2" id="KW-1133">Transmembrane helix</keyword>
<dbReference type="EMBL" id="LLXX01000017">
    <property type="protein sequence ID" value="KRR13608.1"/>
    <property type="molecule type" value="Genomic_DNA"/>
</dbReference>
<gene>
    <name evidence="3" type="ORF">CP49_22380</name>
</gene>
<dbReference type="Proteomes" id="UP000051913">
    <property type="component" value="Unassembled WGS sequence"/>
</dbReference>
<feature type="region of interest" description="Disordered" evidence="1">
    <location>
        <begin position="1"/>
        <end position="20"/>
    </location>
</feature>
<reference evidence="3 4" key="1">
    <citation type="submission" date="2014-03" db="EMBL/GenBank/DDBJ databases">
        <title>Bradyrhizobium valentinum sp. nov., isolated from effective nodules of Lupinus mariae-josephae, a lupine endemic of basic-lime soils in Eastern Spain.</title>
        <authorList>
            <person name="Duran D."/>
            <person name="Rey L."/>
            <person name="Navarro A."/>
            <person name="Busquets A."/>
            <person name="Imperial J."/>
            <person name="Ruiz-Argueso T."/>
        </authorList>
    </citation>
    <scope>NUCLEOTIDE SEQUENCE [LARGE SCALE GENOMIC DNA]</scope>
    <source>
        <strain evidence="3 4">LmjM3</strain>
    </source>
</reference>
<accession>A0A0R3M0B7</accession>
<feature type="region of interest" description="Disordered" evidence="1">
    <location>
        <begin position="115"/>
        <end position="167"/>
    </location>
</feature>
<name>A0A0R3M0B7_9BRAD</name>
<proteinExistence type="predicted"/>
<feature type="compositionally biased region" description="Basic and acidic residues" evidence="1">
    <location>
        <begin position="11"/>
        <end position="20"/>
    </location>
</feature>
<dbReference type="RefSeq" id="WP_057848588.1">
    <property type="nucleotide sequence ID" value="NZ_LLXX01000017.1"/>
</dbReference>
<dbReference type="AlphaFoldDB" id="A0A0R3M0B7"/>
<feature type="transmembrane region" description="Helical" evidence="2">
    <location>
        <begin position="70"/>
        <end position="90"/>
    </location>
</feature>
<keyword evidence="2" id="KW-0472">Membrane</keyword>
<keyword evidence="4" id="KW-1185">Reference proteome</keyword>
<feature type="region of interest" description="Disordered" evidence="1">
    <location>
        <begin position="224"/>
        <end position="261"/>
    </location>
</feature>
<keyword evidence="2" id="KW-0812">Transmembrane</keyword>
<evidence type="ECO:0000256" key="2">
    <source>
        <dbReference type="SAM" id="Phobius"/>
    </source>
</evidence>
<organism evidence="3 4">
    <name type="scientific">Bradyrhizobium valentinum</name>
    <dbReference type="NCBI Taxonomy" id="1518501"/>
    <lineage>
        <taxon>Bacteria</taxon>
        <taxon>Pseudomonadati</taxon>
        <taxon>Pseudomonadota</taxon>
        <taxon>Alphaproteobacteria</taxon>
        <taxon>Hyphomicrobiales</taxon>
        <taxon>Nitrobacteraceae</taxon>
        <taxon>Bradyrhizobium</taxon>
    </lineage>
</organism>
<evidence type="ECO:0000256" key="1">
    <source>
        <dbReference type="SAM" id="MobiDB-lite"/>
    </source>
</evidence>
<evidence type="ECO:0000313" key="4">
    <source>
        <dbReference type="Proteomes" id="UP000051913"/>
    </source>
</evidence>
<feature type="compositionally biased region" description="Low complexity" evidence="1">
    <location>
        <begin position="125"/>
        <end position="167"/>
    </location>
</feature>
<evidence type="ECO:0000313" key="3">
    <source>
        <dbReference type="EMBL" id="KRR13608.1"/>
    </source>
</evidence>
<sequence length="270" mass="28859">MNSTPAPNATEPHDAPVARADERLAQAHDQIKRADEELARLSEQLAKIEHDAARPSSAGPGQRSLSGRPALQVLVGLSLAACFIVAGLVWHSFYGGGTKLVVALGAPQVVSTTALPPENTPLPEQPAASSVQLAAAEAAPPQATPLAQTTTAQTTTQDAAPAATAALPDQSQLLQTMARDLANLERSIEQLKANQQQLASDNSKAIEELKASQEEIKRVLAKVSEQNLSKTSPPPAPLAPTVRKPERTPQSSQARPRPRYYPREWMYDDW</sequence>